<proteinExistence type="inferred from homology"/>
<feature type="region of interest" description="Disordered" evidence="3">
    <location>
        <begin position="148"/>
        <end position="184"/>
    </location>
</feature>
<keyword evidence="2" id="KW-0963">Cytoplasm</keyword>
<evidence type="ECO:0000256" key="2">
    <source>
        <dbReference type="HAMAP-Rule" id="MF_00003"/>
    </source>
</evidence>
<accession>A0ABY1PRL3</accession>
<evidence type="ECO:0000313" key="5">
    <source>
        <dbReference type="Proteomes" id="UP001158067"/>
    </source>
</evidence>
<comment type="function">
    <text evidence="2">One of several proteins that assist in the late maturation steps of the functional core of the 30S ribosomal subunit. Associates with free 30S ribosomal subunits (but not with 30S subunits that are part of 70S ribosomes or polysomes). Required for efficient processing of 16S rRNA. May interact with the 5'-terminal helix region of 16S rRNA.</text>
</comment>
<dbReference type="InterPro" id="IPR023799">
    <property type="entry name" value="RbfA_dom_sf"/>
</dbReference>
<evidence type="ECO:0000256" key="3">
    <source>
        <dbReference type="SAM" id="MobiDB-lite"/>
    </source>
</evidence>
<comment type="caution">
    <text evidence="4">The sequence shown here is derived from an EMBL/GenBank/DDBJ whole genome shotgun (WGS) entry which is preliminary data.</text>
</comment>
<dbReference type="Gene3D" id="3.30.300.20">
    <property type="match status" value="1"/>
</dbReference>
<name>A0ABY1PRL3_9BACT</name>
<comment type="subcellular location">
    <subcellularLocation>
        <location evidence="2">Cytoplasm</location>
    </subcellularLocation>
</comment>
<sequence>MRGGKLSPVFRFCSAASASIYSPFLPPRSTRIPLSSRRLLKAAEAIREVVAASILTDIRDPRVENVTVINVDVAPDMREAKVYVSVMGDETQKQLSLRGLQNAAGFLQSKIANRLDTRYTPRLRFEIDRGQENAAAVGEILARIQRERDGVAEPVATSDESGVEATPSDDPTNGDASAPTPEGS</sequence>
<evidence type="ECO:0000313" key="4">
    <source>
        <dbReference type="EMBL" id="SMP43688.1"/>
    </source>
</evidence>
<reference evidence="4 5" key="1">
    <citation type="submission" date="2017-05" db="EMBL/GenBank/DDBJ databases">
        <authorList>
            <person name="Varghese N."/>
            <person name="Submissions S."/>
        </authorList>
    </citation>
    <scope>NUCLEOTIDE SEQUENCE [LARGE SCALE GENOMIC DNA]</scope>
    <source>
        <strain evidence="4 5">DSM 25457</strain>
    </source>
</reference>
<evidence type="ECO:0000256" key="1">
    <source>
        <dbReference type="ARBA" id="ARBA00022517"/>
    </source>
</evidence>
<dbReference type="PANTHER" id="PTHR33515:SF1">
    <property type="entry name" value="RIBOSOME-BINDING FACTOR A, CHLOROPLASTIC-RELATED"/>
    <property type="match status" value="1"/>
</dbReference>
<dbReference type="EMBL" id="FXUG01000001">
    <property type="protein sequence ID" value="SMP43688.1"/>
    <property type="molecule type" value="Genomic_DNA"/>
</dbReference>
<dbReference type="NCBIfam" id="TIGR00082">
    <property type="entry name" value="rbfA"/>
    <property type="match status" value="1"/>
</dbReference>
<comment type="similarity">
    <text evidence="2">Belongs to the RbfA family.</text>
</comment>
<keyword evidence="1 2" id="KW-0690">Ribosome biogenesis</keyword>
<organism evidence="4 5">
    <name type="scientific">Neorhodopirellula lusitana</name>
    <dbReference type="NCBI Taxonomy" id="445327"/>
    <lineage>
        <taxon>Bacteria</taxon>
        <taxon>Pseudomonadati</taxon>
        <taxon>Planctomycetota</taxon>
        <taxon>Planctomycetia</taxon>
        <taxon>Pirellulales</taxon>
        <taxon>Pirellulaceae</taxon>
        <taxon>Neorhodopirellula</taxon>
    </lineage>
</organism>
<keyword evidence="5" id="KW-1185">Reference proteome</keyword>
<dbReference type="HAMAP" id="MF_00003">
    <property type="entry name" value="RbfA"/>
    <property type="match status" value="1"/>
</dbReference>
<dbReference type="InterPro" id="IPR015946">
    <property type="entry name" value="KH_dom-like_a/b"/>
</dbReference>
<protein>
    <recommendedName>
        <fullName evidence="2">Ribosome-binding factor A</fullName>
    </recommendedName>
</protein>
<comment type="subunit">
    <text evidence="2">Monomer. Binds 30S ribosomal subunits, but not 50S ribosomal subunits or 70S ribosomes.</text>
</comment>
<dbReference type="InterPro" id="IPR000238">
    <property type="entry name" value="RbfA"/>
</dbReference>
<dbReference type="Proteomes" id="UP001158067">
    <property type="component" value="Unassembled WGS sequence"/>
</dbReference>
<dbReference type="PANTHER" id="PTHR33515">
    <property type="entry name" value="RIBOSOME-BINDING FACTOR A, CHLOROPLASTIC-RELATED"/>
    <property type="match status" value="1"/>
</dbReference>
<gene>
    <name evidence="2" type="primary">rbfA</name>
    <name evidence="4" type="ORF">SAMN06265222_101978</name>
</gene>
<dbReference type="SUPFAM" id="SSF89919">
    <property type="entry name" value="Ribosome-binding factor A, RbfA"/>
    <property type="match status" value="1"/>
</dbReference>
<dbReference type="Pfam" id="PF02033">
    <property type="entry name" value="RBFA"/>
    <property type="match status" value="1"/>
</dbReference>